<dbReference type="InterPro" id="IPR002083">
    <property type="entry name" value="MATH/TRAF_dom"/>
</dbReference>
<protein>
    <submittedName>
        <fullName evidence="6">Uncharacterized protein</fullName>
    </submittedName>
</protein>
<sequence>MLRFIYTDELPPEAAAPATAHDLLVAADLYDLERLRLMCERTLWESVLADGVSAALSVLLRVNGRHSCRQLEDLCVGSVAGAWEAATATDEYRELKASCPALLNDILEKVVVSRRRLGSGPPPPSPPSSEKMSASTYRSSDVWRGMHEFTIFGYSGVRRVHSAAGDFISSGTFEVGGHEWRILYYPSGYDDYQSDNVAALLQLVTGPADVSVTKEVAGTFIIGNHHDNLDDGAMVDFFHDFTDDSLENGSIVELAGVDDVKSMHVGRDDSLTTVVVPPPNIAWHLERLMEAATELGSDVTFLLKEGEDDSGASTLSFHAHSLVLSARAPALLKEAQAQAAATSKKTKKKVLWIEGIKAVVFKSLLHFVYTDELPPLDDLVVRATPGSSSVTPATSWTRMAGEQLAAADRYQLVERMRPMCENLLCEMMTPECAAATLEVARRHRRPELKAFCLDYMSSPGVLRAVVATEGYRELSAEALRDMLDHMAAASPLE</sequence>
<dbReference type="Gene3D" id="3.30.710.10">
    <property type="entry name" value="Potassium Channel Kv1.1, Chain A"/>
    <property type="match status" value="2"/>
</dbReference>
<dbReference type="GO" id="GO:0016567">
    <property type="term" value="P:protein ubiquitination"/>
    <property type="evidence" value="ECO:0007669"/>
    <property type="project" value="InterPro"/>
</dbReference>
<dbReference type="Pfam" id="PF22486">
    <property type="entry name" value="MATH_2"/>
    <property type="match status" value="1"/>
</dbReference>
<gene>
    <name evidence="6" type="ORF">PVAP13_3KG575300</name>
</gene>
<dbReference type="InterPro" id="IPR000210">
    <property type="entry name" value="BTB/POZ_dom"/>
</dbReference>
<dbReference type="Gene3D" id="1.25.40.420">
    <property type="match status" value="2"/>
</dbReference>
<dbReference type="InterPro" id="IPR045005">
    <property type="entry name" value="BPM1-6"/>
</dbReference>
<dbReference type="EMBL" id="CM029041">
    <property type="protein sequence ID" value="KAG2631128.1"/>
    <property type="molecule type" value="Genomic_DNA"/>
</dbReference>
<feature type="region of interest" description="Disordered" evidence="3">
    <location>
        <begin position="115"/>
        <end position="134"/>
    </location>
</feature>
<comment type="similarity">
    <text evidence="2">Belongs to the Tdpoz family.</text>
</comment>
<dbReference type="Pfam" id="PF24570">
    <property type="entry name" value="BACK_BPM_SPOP"/>
    <property type="match status" value="2"/>
</dbReference>
<comment type="caution">
    <text evidence="6">The sequence shown here is derived from an EMBL/GenBank/DDBJ whole genome shotgun (WGS) entry which is preliminary data.</text>
</comment>
<dbReference type="SUPFAM" id="SSF54695">
    <property type="entry name" value="POZ domain"/>
    <property type="match status" value="2"/>
</dbReference>
<proteinExistence type="inferred from homology"/>
<dbReference type="CDD" id="cd00121">
    <property type="entry name" value="MATH"/>
    <property type="match status" value="1"/>
</dbReference>
<feature type="domain" description="BTB" evidence="4">
    <location>
        <begin position="297"/>
        <end position="377"/>
    </location>
</feature>
<dbReference type="PROSITE" id="PS50097">
    <property type="entry name" value="BTB"/>
    <property type="match status" value="1"/>
</dbReference>
<dbReference type="Pfam" id="PF00651">
    <property type="entry name" value="BTB"/>
    <property type="match status" value="1"/>
</dbReference>
<accession>A0A8T0V967</accession>
<dbReference type="InterPro" id="IPR008974">
    <property type="entry name" value="TRAF-like"/>
</dbReference>
<dbReference type="Proteomes" id="UP000823388">
    <property type="component" value="Chromosome 3K"/>
</dbReference>
<evidence type="ECO:0000313" key="6">
    <source>
        <dbReference type="EMBL" id="KAG2631128.1"/>
    </source>
</evidence>
<evidence type="ECO:0000313" key="7">
    <source>
        <dbReference type="Proteomes" id="UP000823388"/>
    </source>
</evidence>
<evidence type="ECO:0000259" key="4">
    <source>
        <dbReference type="PROSITE" id="PS50097"/>
    </source>
</evidence>
<dbReference type="PANTHER" id="PTHR26379:SF494">
    <property type="entry name" value="BTB DOMAIN-CONTAINING PROTEIN"/>
    <property type="match status" value="1"/>
</dbReference>
<comment type="pathway">
    <text evidence="1">Protein modification; protein ubiquitination.</text>
</comment>
<evidence type="ECO:0000256" key="3">
    <source>
        <dbReference type="SAM" id="MobiDB-lite"/>
    </source>
</evidence>
<dbReference type="SUPFAM" id="SSF49599">
    <property type="entry name" value="TRAF domain-like"/>
    <property type="match status" value="1"/>
</dbReference>
<evidence type="ECO:0000256" key="2">
    <source>
        <dbReference type="ARBA" id="ARBA00010846"/>
    </source>
</evidence>
<evidence type="ECO:0000259" key="5">
    <source>
        <dbReference type="PROSITE" id="PS50144"/>
    </source>
</evidence>
<dbReference type="InterPro" id="IPR011333">
    <property type="entry name" value="SKP1/BTB/POZ_sf"/>
</dbReference>
<dbReference type="PROSITE" id="PS50144">
    <property type="entry name" value="MATH"/>
    <property type="match status" value="1"/>
</dbReference>
<evidence type="ECO:0000256" key="1">
    <source>
        <dbReference type="ARBA" id="ARBA00004906"/>
    </source>
</evidence>
<reference evidence="6" key="1">
    <citation type="submission" date="2020-05" db="EMBL/GenBank/DDBJ databases">
        <title>WGS assembly of Panicum virgatum.</title>
        <authorList>
            <person name="Lovell J.T."/>
            <person name="Jenkins J."/>
            <person name="Shu S."/>
            <person name="Juenger T.E."/>
            <person name="Schmutz J."/>
        </authorList>
    </citation>
    <scope>NUCLEOTIDE SEQUENCE</scope>
    <source>
        <strain evidence="6">AP13</strain>
    </source>
</reference>
<dbReference type="PANTHER" id="PTHR26379">
    <property type="entry name" value="BTB/POZ AND MATH DOMAIN-CONTAINING PROTEIN 1"/>
    <property type="match status" value="1"/>
</dbReference>
<dbReference type="SMART" id="SM00225">
    <property type="entry name" value="BTB"/>
    <property type="match status" value="1"/>
</dbReference>
<dbReference type="AlphaFoldDB" id="A0A8T0V967"/>
<keyword evidence="7" id="KW-1185">Reference proteome</keyword>
<dbReference type="Gene3D" id="2.60.210.10">
    <property type="entry name" value="Apoptosis, Tumor Necrosis Factor Receptor Associated Protein 2, Chain A"/>
    <property type="match status" value="1"/>
</dbReference>
<name>A0A8T0V967_PANVG</name>
<organism evidence="6 7">
    <name type="scientific">Panicum virgatum</name>
    <name type="common">Blackwell switchgrass</name>
    <dbReference type="NCBI Taxonomy" id="38727"/>
    <lineage>
        <taxon>Eukaryota</taxon>
        <taxon>Viridiplantae</taxon>
        <taxon>Streptophyta</taxon>
        <taxon>Embryophyta</taxon>
        <taxon>Tracheophyta</taxon>
        <taxon>Spermatophyta</taxon>
        <taxon>Magnoliopsida</taxon>
        <taxon>Liliopsida</taxon>
        <taxon>Poales</taxon>
        <taxon>Poaceae</taxon>
        <taxon>PACMAD clade</taxon>
        <taxon>Panicoideae</taxon>
        <taxon>Panicodae</taxon>
        <taxon>Paniceae</taxon>
        <taxon>Panicinae</taxon>
        <taxon>Panicum</taxon>
        <taxon>Panicum sect. Hiantes</taxon>
    </lineage>
</organism>
<dbReference type="InterPro" id="IPR056423">
    <property type="entry name" value="BACK_BPM_SPOP"/>
</dbReference>
<feature type="domain" description="MATH" evidence="5">
    <location>
        <begin position="144"/>
        <end position="203"/>
    </location>
</feature>